<dbReference type="AlphaFoldDB" id="A0A3G8YEP2"/>
<dbReference type="Proteomes" id="UP000276417">
    <property type="component" value="Chromosome 1"/>
</dbReference>
<gene>
    <name evidence="1" type="ORF">EHF33_12315</name>
</gene>
<protein>
    <submittedName>
        <fullName evidence="1">Uncharacterized protein</fullName>
    </submittedName>
</protein>
<reference evidence="1 2" key="1">
    <citation type="submission" date="2018-11" db="EMBL/GenBank/DDBJ databases">
        <title>Deinococcus shelandsis sp. nov., isolated from South Shetland Islands soil of Antarctica.</title>
        <authorList>
            <person name="Tian J."/>
        </authorList>
    </citation>
    <scope>NUCLEOTIDE SEQUENCE [LARGE SCALE GENOMIC DNA]</scope>
    <source>
        <strain evidence="1 2">S14-83T</strain>
    </source>
</reference>
<evidence type="ECO:0000313" key="1">
    <source>
        <dbReference type="EMBL" id="AZI43433.1"/>
    </source>
</evidence>
<organism evidence="1 2">
    <name type="scientific">Deinococcus psychrotolerans</name>
    <dbReference type="NCBI Taxonomy" id="2489213"/>
    <lineage>
        <taxon>Bacteria</taxon>
        <taxon>Thermotogati</taxon>
        <taxon>Deinococcota</taxon>
        <taxon>Deinococci</taxon>
        <taxon>Deinococcales</taxon>
        <taxon>Deinococcaceae</taxon>
        <taxon>Deinococcus</taxon>
    </lineage>
</organism>
<accession>A0A3G8YEP2</accession>
<evidence type="ECO:0000313" key="2">
    <source>
        <dbReference type="Proteomes" id="UP000276417"/>
    </source>
</evidence>
<keyword evidence="2" id="KW-1185">Reference proteome</keyword>
<dbReference type="EMBL" id="CP034183">
    <property type="protein sequence ID" value="AZI43433.1"/>
    <property type="molecule type" value="Genomic_DNA"/>
</dbReference>
<dbReference type="KEGG" id="dph:EHF33_12315"/>
<dbReference type="RefSeq" id="WP_124871986.1">
    <property type="nucleotide sequence ID" value="NZ_CP034183.1"/>
</dbReference>
<sequence length="101" mass="11446">MDDVRKDDIQLNKAGTDSTEKRYKLAYADDVRWTSQCVDASQTVTTIPGFPFEFPVDHFYPGPSANDIVLAAVYEWAELEEEYRAEIEANYGELTYPDGIA</sequence>
<name>A0A3G8YEP2_9DEIO</name>
<proteinExistence type="predicted"/>